<reference evidence="5" key="1">
    <citation type="submission" date="2016-06" db="EMBL/GenBank/DDBJ databases">
        <authorList>
            <person name="Varghese N."/>
            <person name="Submissions Spin"/>
        </authorList>
    </citation>
    <scope>NUCLEOTIDE SEQUENCE [LARGE SCALE GENOMIC DNA]</scope>
    <source>
        <strain evidence="5">DSM 43817</strain>
    </source>
</reference>
<evidence type="ECO:0000256" key="2">
    <source>
        <dbReference type="ARBA" id="ARBA00022679"/>
    </source>
</evidence>
<feature type="domain" description="Glycosyltransferase subfamily 4-like N-terminal" evidence="3">
    <location>
        <begin position="38"/>
        <end position="189"/>
    </location>
</feature>
<dbReference type="Pfam" id="PF13692">
    <property type="entry name" value="Glyco_trans_1_4"/>
    <property type="match status" value="1"/>
</dbReference>
<dbReference type="RefSeq" id="WP_091645301.1">
    <property type="nucleotide sequence ID" value="NZ_FMHW01000002.1"/>
</dbReference>
<keyword evidence="1" id="KW-0328">Glycosyltransferase</keyword>
<evidence type="ECO:0000256" key="1">
    <source>
        <dbReference type="ARBA" id="ARBA00022676"/>
    </source>
</evidence>
<proteinExistence type="predicted"/>
<evidence type="ECO:0000313" key="5">
    <source>
        <dbReference type="Proteomes" id="UP000198959"/>
    </source>
</evidence>
<keyword evidence="5" id="KW-1185">Reference proteome</keyword>
<accession>A0A1C6SQQ1</accession>
<dbReference type="InterPro" id="IPR028098">
    <property type="entry name" value="Glyco_trans_4-like_N"/>
</dbReference>
<dbReference type="Gene3D" id="3.40.50.2000">
    <property type="entry name" value="Glycogen Phosphorylase B"/>
    <property type="match status" value="2"/>
</dbReference>
<dbReference type="STRING" id="145854.GA0074692_3204"/>
<protein>
    <submittedName>
        <fullName evidence="4">Glycosyltransferase involved in cell wall bisynthesis</fullName>
    </submittedName>
</protein>
<dbReference type="Proteomes" id="UP000198959">
    <property type="component" value="Unassembled WGS sequence"/>
</dbReference>
<evidence type="ECO:0000259" key="3">
    <source>
        <dbReference type="Pfam" id="PF13439"/>
    </source>
</evidence>
<name>A0A1C6SQQ1_9ACTN</name>
<dbReference type="OrthoDB" id="9783380at2"/>
<dbReference type="PANTHER" id="PTHR12526">
    <property type="entry name" value="GLYCOSYLTRANSFERASE"/>
    <property type="match status" value="1"/>
</dbReference>
<dbReference type="AlphaFoldDB" id="A0A1C6SQQ1"/>
<evidence type="ECO:0000313" key="4">
    <source>
        <dbReference type="EMBL" id="SCL31924.1"/>
    </source>
</evidence>
<sequence>MSVDVDMITTEHWRLRAPTTASAGRTVCVPTVHPVGDRRVLRCAQAVLDAGFDVHLIWLGGEPGESRPHPRVRETRLPEPTSARQRLRLVPAVVAVAERTPADLWHIHDYYLLRHARRWSRRTGRPVLYDVHEYYPEYYSQRFAAPTLVQDAGRRLVAGVERHYAARLGGVNAVSGQLAERFRALGVPAVATPNYPSAEAFAHPPRPLTPDLLRRVVHIGSLTTDYGADVLVRTAAELSRIAPEVEVVAVSRFPSEVARQRFAEAVARAGHPANLRMLDPVPAHEVAGLLATCGIGLSLMQDVGEARLSVNSKFYEYTIMGLAVVTSDLPAARHFVEDFAVGRCVPPASPECFARAITDLVADAEETCAAVNRAAARARDELSWERTCAPRLRALVRHLVGVGAGVPGQVVFGPAPVGVDRS</sequence>
<dbReference type="PANTHER" id="PTHR12526:SF600">
    <property type="entry name" value="GLYCOSYL TRANSFERASE GROUP 1"/>
    <property type="match status" value="1"/>
</dbReference>
<organism evidence="4 5">
    <name type="scientific">Micromonospora pallida</name>
    <dbReference type="NCBI Taxonomy" id="145854"/>
    <lineage>
        <taxon>Bacteria</taxon>
        <taxon>Bacillati</taxon>
        <taxon>Actinomycetota</taxon>
        <taxon>Actinomycetes</taxon>
        <taxon>Micromonosporales</taxon>
        <taxon>Micromonosporaceae</taxon>
        <taxon>Micromonospora</taxon>
    </lineage>
</organism>
<keyword evidence="2 4" id="KW-0808">Transferase</keyword>
<dbReference type="EMBL" id="FMHW01000002">
    <property type="protein sequence ID" value="SCL31924.1"/>
    <property type="molecule type" value="Genomic_DNA"/>
</dbReference>
<dbReference type="Pfam" id="PF13439">
    <property type="entry name" value="Glyco_transf_4"/>
    <property type="match status" value="1"/>
</dbReference>
<gene>
    <name evidence="4" type="ORF">GA0074692_3204</name>
</gene>
<dbReference type="GO" id="GO:0016757">
    <property type="term" value="F:glycosyltransferase activity"/>
    <property type="evidence" value="ECO:0007669"/>
    <property type="project" value="UniProtKB-KW"/>
</dbReference>
<dbReference type="SUPFAM" id="SSF53756">
    <property type="entry name" value="UDP-Glycosyltransferase/glycogen phosphorylase"/>
    <property type="match status" value="1"/>
</dbReference>